<evidence type="ECO:0000313" key="1">
    <source>
        <dbReference type="EMBL" id="GAF92097.1"/>
    </source>
</evidence>
<gene>
    <name evidence="1" type="ORF">S01H1_29680</name>
</gene>
<dbReference type="Pfam" id="PF04298">
    <property type="entry name" value="Zn_peptidase_2"/>
    <property type="match status" value="1"/>
</dbReference>
<organism evidence="1">
    <name type="scientific">marine sediment metagenome</name>
    <dbReference type="NCBI Taxonomy" id="412755"/>
    <lineage>
        <taxon>unclassified sequences</taxon>
        <taxon>metagenomes</taxon>
        <taxon>ecological metagenomes</taxon>
    </lineage>
</organism>
<name>X0TVC1_9ZZZZ</name>
<reference evidence="1" key="1">
    <citation type="journal article" date="2014" name="Front. Microbiol.">
        <title>High frequency of phylogenetically diverse reductive dehalogenase-homologous genes in deep subseafloor sedimentary metagenomes.</title>
        <authorList>
            <person name="Kawai M."/>
            <person name="Futagami T."/>
            <person name="Toyoda A."/>
            <person name="Takaki Y."/>
            <person name="Nishi S."/>
            <person name="Hori S."/>
            <person name="Arai W."/>
            <person name="Tsubouchi T."/>
            <person name="Morono Y."/>
            <person name="Uchiyama I."/>
            <person name="Ito T."/>
            <person name="Fujiyama A."/>
            <person name="Inagaki F."/>
            <person name="Takami H."/>
        </authorList>
    </citation>
    <scope>NUCLEOTIDE SEQUENCE</scope>
    <source>
        <strain evidence="1">Expedition CK06-06</strain>
    </source>
</reference>
<dbReference type="InterPro" id="IPR007395">
    <property type="entry name" value="Zn_peptidase_2"/>
</dbReference>
<proteinExistence type="predicted"/>
<feature type="non-terminal residue" evidence="1">
    <location>
        <position position="131"/>
    </location>
</feature>
<dbReference type="AlphaFoldDB" id="X0TVC1"/>
<dbReference type="EMBL" id="BARS01018228">
    <property type="protein sequence ID" value="GAF92097.1"/>
    <property type="molecule type" value="Genomic_DNA"/>
</dbReference>
<sequence length="131" mass="13867">MFLNPRLLLFSLPGLLVALWAQAMVRSAFARYSKVPSRSGYTGAEAARAVLDANGLHDVGIETVPGAFTDHYDPRKRVLRLSESVHGSRSLAALGVAAHEAGHAIQHSVGYVPMALRAGLVPVAALGSRLV</sequence>
<dbReference type="PANTHER" id="PTHR36434">
    <property type="entry name" value="MEMBRANE PROTEASE YUGP-RELATED"/>
    <property type="match status" value="1"/>
</dbReference>
<protein>
    <submittedName>
        <fullName evidence="1">Uncharacterized protein</fullName>
    </submittedName>
</protein>
<comment type="caution">
    <text evidence="1">The sequence shown here is derived from an EMBL/GenBank/DDBJ whole genome shotgun (WGS) entry which is preliminary data.</text>
</comment>
<accession>X0TVC1</accession>
<dbReference type="PANTHER" id="PTHR36434:SF1">
    <property type="entry name" value="MEMBRANE PROTEASE YUGP-RELATED"/>
    <property type="match status" value="1"/>
</dbReference>